<dbReference type="Proteomes" id="UP001279734">
    <property type="component" value="Unassembled WGS sequence"/>
</dbReference>
<evidence type="ECO:0000313" key="1">
    <source>
        <dbReference type="EMBL" id="GMH03002.1"/>
    </source>
</evidence>
<sequence>MLGKKDDSHLDAEKHHVFRGCGIRKIDGTVGTHVADIVNENQLKLVSSIVQLPRMCTWRVIEAVKWWLISFL</sequence>
<dbReference type="AlphaFoldDB" id="A0AAD3S2D7"/>
<proteinExistence type="predicted"/>
<reference evidence="1" key="1">
    <citation type="submission" date="2023-05" db="EMBL/GenBank/DDBJ databases">
        <title>Nepenthes gracilis genome sequencing.</title>
        <authorList>
            <person name="Fukushima K."/>
        </authorList>
    </citation>
    <scope>NUCLEOTIDE SEQUENCE</scope>
    <source>
        <strain evidence="1">SING2019-196</strain>
    </source>
</reference>
<comment type="caution">
    <text evidence="1">The sequence shown here is derived from an EMBL/GenBank/DDBJ whole genome shotgun (WGS) entry which is preliminary data.</text>
</comment>
<dbReference type="EMBL" id="BSYO01000004">
    <property type="protein sequence ID" value="GMH03002.1"/>
    <property type="molecule type" value="Genomic_DNA"/>
</dbReference>
<organism evidence="1 2">
    <name type="scientific">Nepenthes gracilis</name>
    <name type="common">Slender pitcher plant</name>
    <dbReference type="NCBI Taxonomy" id="150966"/>
    <lineage>
        <taxon>Eukaryota</taxon>
        <taxon>Viridiplantae</taxon>
        <taxon>Streptophyta</taxon>
        <taxon>Embryophyta</taxon>
        <taxon>Tracheophyta</taxon>
        <taxon>Spermatophyta</taxon>
        <taxon>Magnoliopsida</taxon>
        <taxon>eudicotyledons</taxon>
        <taxon>Gunneridae</taxon>
        <taxon>Pentapetalae</taxon>
        <taxon>Caryophyllales</taxon>
        <taxon>Nepenthaceae</taxon>
        <taxon>Nepenthes</taxon>
    </lineage>
</organism>
<accession>A0AAD3S2D7</accession>
<gene>
    <name evidence="1" type="ORF">Nepgr_004841</name>
</gene>
<name>A0AAD3S2D7_NEPGR</name>
<evidence type="ECO:0000313" key="2">
    <source>
        <dbReference type="Proteomes" id="UP001279734"/>
    </source>
</evidence>
<protein>
    <submittedName>
        <fullName evidence="1">Uncharacterized protein</fullName>
    </submittedName>
</protein>
<keyword evidence="2" id="KW-1185">Reference proteome</keyword>